<dbReference type="InterPro" id="IPR003890">
    <property type="entry name" value="MIF4G-like_typ-3"/>
</dbReference>
<dbReference type="Pfam" id="PF02854">
    <property type="entry name" value="MIF4G"/>
    <property type="match status" value="1"/>
</dbReference>
<dbReference type="GO" id="GO:0045252">
    <property type="term" value="C:oxoglutarate dehydrogenase complex"/>
    <property type="evidence" value="ECO:0007669"/>
    <property type="project" value="TreeGrafter"/>
</dbReference>
<dbReference type="SMART" id="SM00544">
    <property type="entry name" value="MA3"/>
    <property type="match status" value="1"/>
</dbReference>
<dbReference type="GO" id="GO:0005759">
    <property type="term" value="C:mitochondrial matrix"/>
    <property type="evidence" value="ECO:0007669"/>
    <property type="project" value="UniProtKB-ARBA"/>
</dbReference>
<feature type="compositionally biased region" description="Acidic residues" evidence="14">
    <location>
        <begin position="74"/>
        <end position="93"/>
    </location>
</feature>
<dbReference type="Pfam" id="PF02847">
    <property type="entry name" value="MA3"/>
    <property type="match status" value="1"/>
</dbReference>
<feature type="region of interest" description="Disordered" evidence="14">
    <location>
        <begin position="1551"/>
        <end position="1575"/>
    </location>
</feature>
<feature type="region of interest" description="Disordered" evidence="14">
    <location>
        <begin position="1"/>
        <end position="292"/>
    </location>
</feature>
<sequence>MRPTFGGPKLPVELRNQLGDPANNKRRNGPRNGPPNRKDRRKADRVEKKRQNKQVRRPAPSHPHNGRGPRRGPDDDDDDDDEEEEEIDWDNIESDATPPPIAAKESLKPLKSILKAKPSQPEDASPPPAKLSRAAREKLAQDDADIAKLEKKLGVKSKKRSKGADDGLDDIFGDLGDFSDEEEVQPTKRKRDEDNDWLASKRRKALGQESSEEEDSGSEGSESDDEDLDLEEAGFDEDDETEGGSDDDFGSEEDDDMEDVEPEQPRIRENPYVAPAAPNAQPTKYIPPALRAPPSSDTEALLRLKRQIQGLFNRLSEANILSILRDIENIYQNNPRGYVNNTLVDLLASMLSDPTALLDTFVNLHAGFIAAVYKVIGPDFGAQIVERIVAEFDQHYQANKDGNGKQTSNLISLVAELYTFQVIGSNIVFDYIRFFLNELTEINTELLLRIVRAAGPQLRQDDPSSLKDIVVLLQKSVAKVGQSNLPVRTKFMIETINDLKNNKMKTGIASSAISREHTIRMKKQLGTLNSRNLKATEPLRVGLKDIKDTEKRGKWWLVGASWRNEPGNEEKPEEPKEAGKTTAKIDIEDEDSEIDLVQLAREHRMNTDIRRAIFISIMSASDFKDAQIRLNKLNLKRSQEAEIPRVIVHCAGAEKTYNPYYTVLARKVCSDHKTRKSFQFALWDIFKSLGEKQDGADDDDSDDDDTGGDTSLRKLVNQGKLYGTLIGRKALPITTLKNLNFPYLQPKTRTFVEVLLVTTILESLKSSKSKDKRDERAVREVFVEVDQAPEMIAGLQFFLKKAVSKTEIVEQTEKETVQWACKSIMDMLTKTFPAELRKKLNHISHPTPHPLTPVIPAVHFTASLGSDSSVVSTMFRSLAPRAIQRATRPVSQKTFCASNIYFQNRLRRGYASEAEDKDLVIIGGGVAGYVAAIKAGQAGMKVTCIEKRGSLGGTCLNVGCIPSKSLLNNSHLYHQILHDTKGRGIEVNDVKLNLPAMMKAKDTSVSGLTKGIEFLFKKNNVEYIKGTGAFQDEHTVAVNLVEGGETTVRGKNILIATGSEATPFPGLTIDEQKVITSTGAIALQEVPKKMTVIGGGIIGLEMASVWSRLGAEVTVVEFLGQIGGPGMDAEIAKATQKILQKQGLKFKLNTKVTAGEVHDAGVKVSVEAAKGGKEETMDADVVLVAIGRRPYTSGLGLDNINLETDDRGRLIIDQEYRTKIPHIRAIGDCTFGPMLAHKAEEEAVAAIEYIHKGHGHVNYGAIPSVMYTHPEVAWVGQNEQELKEAGIKYKNGTFPFSANSRAKTNLDTEGMVKFLADAQTDRILGIHIIGPNAGEMIAEGTLALEYGASSEVAFCRVHVTRTAIWDIDVNYTRFGPSSLIPHPSTQDAMSNDKIEQRCTELRHELKAWEKKFSAENNGRKAGRDDIKANAEISQMYKDYNKLRVRLSSKAAPQTPSKRTPSRRASLDVERTPKAAPKPTVSTPLKRKREDGDAIENVDLAAELLSPQGPTVIGPTPQRDGIVLGLFDMLPYAYGTPSKPRTVLGDVGLNVPQTPSRGLQDAASETSLESRARGERTPLSAGKRFLLNQFVTPKKRRLDEEGTPSSTTRGLATPAFLRRDNMLNAIDEEEEEPISRPAPWMRRGLGRSLSSMIQAMRKDEDDKLDEEADIMRELEMEEEGIAVPRKPRASQILIEDSQAAMPLGPDRGLESDEGSEEEPELGLDGKPRRVWKKKGLKRQTRRVIMRPNIVKPKPMSAPQTNDEPEGEQAGVPETQVPAVLEDEFGSDLDGDSDYASDASHTPRRKVPAEKPVKESALKTAARKIKATANANYRRLNIKGKAGTGAKGKFGRRR</sequence>
<feature type="compositionally biased region" description="Basic residues" evidence="14">
    <location>
        <begin position="1727"/>
        <end position="1743"/>
    </location>
</feature>
<feature type="compositionally biased region" description="Acidic residues" evidence="14">
    <location>
        <begin position="1710"/>
        <end position="1720"/>
    </location>
</feature>
<dbReference type="InterPro" id="IPR023753">
    <property type="entry name" value="FAD/NAD-binding_dom"/>
</dbReference>
<evidence type="ECO:0000256" key="12">
    <source>
        <dbReference type="ARBA" id="ARBA00025253"/>
    </source>
</evidence>
<dbReference type="PANTHER" id="PTHR22912:SF151">
    <property type="entry name" value="DIHYDROLIPOYL DEHYDROGENASE, MITOCHONDRIAL"/>
    <property type="match status" value="1"/>
</dbReference>
<dbReference type="InterPro" id="IPR050151">
    <property type="entry name" value="Class-I_Pyr_Nuc-Dis_Oxidored"/>
</dbReference>
<dbReference type="SMART" id="SM00543">
    <property type="entry name" value="MIF4G"/>
    <property type="match status" value="1"/>
</dbReference>
<feature type="compositionally biased region" description="Acidic residues" evidence="14">
    <location>
        <begin position="1779"/>
        <end position="1793"/>
    </location>
</feature>
<dbReference type="Gene3D" id="3.50.50.60">
    <property type="entry name" value="FAD/NAD(P)-binding domain"/>
    <property type="match status" value="2"/>
</dbReference>
<comment type="catalytic activity">
    <reaction evidence="13">
        <text>N(6)-[(R)-dihydrolipoyl]-L-lysyl-[protein] + NAD(+) = N(6)-[(R)-lipoyl]-L-lysyl-[protein] + NADH + H(+)</text>
        <dbReference type="Rhea" id="RHEA:15045"/>
        <dbReference type="Rhea" id="RHEA-COMP:10474"/>
        <dbReference type="Rhea" id="RHEA-COMP:10475"/>
        <dbReference type="ChEBI" id="CHEBI:15378"/>
        <dbReference type="ChEBI" id="CHEBI:57540"/>
        <dbReference type="ChEBI" id="CHEBI:57945"/>
        <dbReference type="ChEBI" id="CHEBI:83099"/>
        <dbReference type="ChEBI" id="CHEBI:83100"/>
        <dbReference type="EC" id="1.8.1.4"/>
    </reaction>
</comment>
<feature type="region of interest" description="Disordered" evidence="14">
    <location>
        <begin position="1446"/>
        <end position="1489"/>
    </location>
</feature>
<dbReference type="GO" id="GO:0005634">
    <property type="term" value="C:nucleus"/>
    <property type="evidence" value="ECO:0007669"/>
    <property type="project" value="UniProtKB-SubCell"/>
</dbReference>
<dbReference type="InterPro" id="IPR006258">
    <property type="entry name" value="Lipoamide_DH"/>
</dbReference>
<dbReference type="InterPro" id="IPR003891">
    <property type="entry name" value="Initiation_fac_eIF4g_MI"/>
</dbReference>
<evidence type="ECO:0000256" key="9">
    <source>
        <dbReference type="ARBA" id="ARBA00023157"/>
    </source>
</evidence>
<dbReference type="EC" id="1.8.1.4" evidence="13"/>
<evidence type="ECO:0000256" key="4">
    <source>
        <dbReference type="ARBA" id="ARBA00022630"/>
    </source>
</evidence>
<comment type="similarity">
    <text evidence="2">Belongs to the SLD2 family.</text>
</comment>
<dbReference type="InterPro" id="IPR016024">
    <property type="entry name" value="ARM-type_fold"/>
</dbReference>
<dbReference type="Proteomes" id="UP000596902">
    <property type="component" value="Unassembled WGS sequence"/>
</dbReference>
<evidence type="ECO:0000256" key="11">
    <source>
        <dbReference type="ARBA" id="ARBA00023284"/>
    </source>
</evidence>
<dbReference type="InterPro" id="IPR016156">
    <property type="entry name" value="FAD/NAD-linked_Rdtase_dimer_sf"/>
</dbReference>
<evidence type="ECO:0000256" key="10">
    <source>
        <dbReference type="ARBA" id="ARBA00023242"/>
    </source>
</evidence>
<evidence type="ECO:0000256" key="8">
    <source>
        <dbReference type="ARBA" id="ARBA00023027"/>
    </source>
</evidence>
<keyword evidence="5" id="KW-0235">DNA replication</keyword>
<dbReference type="Gene3D" id="1.10.10.1460">
    <property type="match status" value="1"/>
</dbReference>
<evidence type="ECO:0000256" key="14">
    <source>
        <dbReference type="SAM" id="MobiDB-lite"/>
    </source>
</evidence>
<comment type="cofactor">
    <cofactor evidence="13">
        <name>FAD</name>
        <dbReference type="ChEBI" id="CHEBI:57692"/>
    </cofactor>
    <text evidence="13">Binds 1 FAD per subunit.</text>
</comment>
<keyword evidence="6 13" id="KW-0274">FAD</keyword>
<dbReference type="PRINTS" id="PR00411">
    <property type="entry name" value="PNDRDTASEI"/>
</dbReference>
<reference evidence="16" key="1">
    <citation type="submission" date="2020-01" db="EMBL/GenBank/DDBJ databases">
        <authorList>
            <person name="Feng Z.H.Z."/>
        </authorList>
    </citation>
    <scope>NUCLEOTIDE SEQUENCE</scope>
    <source>
        <strain evidence="16">CBS107.38</strain>
    </source>
</reference>
<dbReference type="GO" id="GO:0045254">
    <property type="term" value="C:pyruvate dehydrogenase complex"/>
    <property type="evidence" value="ECO:0007669"/>
    <property type="project" value="UniProtKB-ARBA"/>
</dbReference>
<keyword evidence="8 13" id="KW-0520">NAD</keyword>
<evidence type="ECO:0000256" key="3">
    <source>
        <dbReference type="ARBA" id="ARBA00007532"/>
    </source>
</evidence>
<dbReference type="PRINTS" id="PR00368">
    <property type="entry name" value="FADPNR"/>
</dbReference>
<comment type="caution">
    <text evidence="16">The sequence shown here is derived from an EMBL/GenBank/DDBJ whole genome shotgun (WGS) entry which is preliminary data.</text>
</comment>
<keyword evidence="7 13" id="KW-0560">Oxidoreductase</keyword>
<reference evidence="16" key="2">
    <citation type="submission" date="2020-08" db="EMBL/GenBank/DDBJ databases">
        <title>Draft Genome Sequence of Cumin Blight Pathogen Alternaria burnsii.</title>
        <authorList>
            <person name="Feng Z."/>
        </authorList>
    </citation>
    <scope>NUCLEOTIDE SEQUENCE</scope>
    <source>
        <strain evidence="16">CBS107.38</strain>
    </source>
</reference>
<feature type="compositionally biased region" description="Acidic residues" evidence="14">
    <location>
        <begin position="210"/>
        <end position="262"/>
    </location>
</feature>
<keyword evidence="17" id="KW-1185">Reference proteome</keyword>
<feature type="compositionally biased region" description="Basic and acidic residues" evidence="14">
    <location>
        <begin position="566"/>
        <end position="582"/>
    </location>
</feature>
<keyword evidence="9" id="KW-1015">Disulfide bond</keyword>
<dbReference type="Pfam" id="PF11719">
    <property type="entry name" value="Drc1-Sld2"/>
    <property type="match status" value="1"/>
</dbReference>
<evidence type="ECO:0000256" key="1">
    <source>
        <dbReference type="ARBA" id="ARBA00004123"/>
    </source>
</evidence>
<evidence type="ECO:0000313" key="17">
    <source>
        <dbReference type="Proteomes" id="UP000596902"/>
    </source>
</evidence>
<organism evidence="16 17">
    <name type="scientific">Alternaria burnsii</name>
    <dbReference type="NCBI Taxonomy" id="1187904"/>
    <lineage>
        <taxon>Eukaryota</taxon>
        <taxon>Fungi</taxon>
        <taxon>Dikarya</taxon>
        <taxon>Ascomycota</taxon>
        <taxon>Pezizomycotina</taxon>
        <taxon>Dothideomycetes</taxon>
        <taxon>Pleosporomycetidae</taxon>
        <taxon>Pleosporales</taxon>
        <taxon>Pleosporineae</taxon>
        <taxon>Pleosporaceae</taxon>
        <taxon>Alternaria</taxon>
        <taxon>Alternaria sect. Alternaria</taxon>
    </lineage>
</organism>
<dbReference type="Pfam" id="PF07992">
    <property type="entry name" value="Pyr_redox_2"/>
    <property type="match status" value="1"/>
</dbReference>
<dbReference type="FunFam" id="1.25.40.180:FF:000050">
    <property type="entry name" value="Nuclear protein (Sgd1), putative"/>
    <property type="match status" value="1"/>
</dbReference>
<dbReference type="SUPFAM" id="SSF55424">
    <property type="entry name" value="FAD/NAD-linked reductases, dimerisation (C-terminal) domain"/>
    <property type="match status" value="1"/>
</dbReference>
<dbReference type="GO" id="GO:0050660">
    <property type="term" value="F:flavin adenine dinucleotide binding"/>
    <property type="evidence" value="ECO:0007669"/>
    <property type="project" value="InterPro"/>
</dbReference>
<feature type="compositionally biased region" description="Acidic residues" evidence="14">
    <location>
        <begin position="696"/>
        <end position="707"/>
    </location>
</feature>
<dbReference type="CDD" id="cd22289">
    <property type="entry name" value="RecQL4_SLD2_NTD"/>
    <property type="match status" value="1"/>
</dbReference>
<feature type="compositionally biased region" description="Basic and acidic residues" evidence="14">
    <location>
        <begin position="134"/>
        <end position="153"/>
    </location>
</feature>
<feature type="compositionally biased region" description="Basic and acidic residues" evidence="14">
    <location>
        <begin position="1805"/>
        <end position="1815"/>
    </location>
</feature>
<dbReference type="InterPro" id="IPR021110">
    <property type="entry name" value="DNA_rep_checkpnt_protein"/>
</dbReference>
<dbReference type="GO" id="GO:0004148">
    <property type="term" value="F:dihydrolipoyl dehydrogenase (NADH) activity"/>
    <property type="evidence" value="ECO:0007669"/>
    <property type="project" value="UniProtKB-EC"/>
</dbReference>
<dbReference type="PROSITE" id="PS51366">
    <property type="entry name" value="MI"/>
    <property type="match status" value="1"/>
</dbReference>
<feature type="region of interest" description="Disordered" evidence="14">
    <location>
        <begin position="692"/>
        <end position="711"/>
    </location>
</feature>
<dbReference type="GO" id="GO:0071163">
    <property type="term" value="P:DNA replication preinitiation complex assembly"/>
    <property type="evidence" value="ECO:0007669"/>
    <property type="project" value="UniProtKB-ARBA"/>
</dbReference>
<keyword evidence="11 13" id="KW-0676">Redox-active center</keyword>
<dbReference type="FunFam" id="3.30.390.30:FF:000001">
    <property type="entry name" value="Dihydrolipoyl dehydrogenase"/>
    <property type="match status" value="1"/>
</dbReference>
<keyword evidence="10" id="KW-0539">Nucleus</keyword>
<feature type="region of interest" description="Disordered" evidence="14">
    <location>
        <begin position="563"/>
        <end position="582"/>
    </location>
</feature>
<dbReference type="EMBL" id="JAAABM010000013">
    <property type="protein sequence ID" value="KAF7673340.1"/>
    <property type="molecule type" value="Genomic_DNA"/>
</dbReference>
<evidence type="ECO:0000259" key="15">
    <source>
        <dbReference type="PROSITE" id="PS51366"/>
    </source>
</evidence>
<comment type="miscellaneous">
    <text evidence="13">The active site is a redox-active disulfide bond.</text>
</comment>
<dbReference type="InterPro" id="IPR012999">
    <property type="entry name" value="Pyr_OxRdtase_I_AS"/>
</dbReference>
<evidence type="ECO:0000256" key="5">
    <source>
        <dbReference type="ARBA" id="ARBA00022705"/>
    </source>
</evidence>
<comment type="similarity">
    <text evidence="3 13">Belongs to the class-I pyridine nucleotide-disulfide oxidoreductase family.</text>
</comment>
<dbReference type="PANTHER" id="PTHR22912">
    <property type="entry name" value="DISULFIDE OXIDOREDUCTASE"/>
    <property type="match status" value="1"/>
</dbReference>
<feature type="region of interest" description="Disordered" evidence="14">
    <location>
        <begin position="1694"/>
        <end position="1816"/>
    </location>
</feature>
<evidence type="ECO:0000256" key="2">
    <source>
        <dbReference type="ARBA" id="ARBA00007276"/>
    </source>
</evidence>
<dbReference type="GO" id="GO:0003723">
    <property type="term" value="F:RNA binding"/>
    <property type="evidence" value="ECO:0007669"/>
    <property type="project" value="InterPro"/>
</dbReference>
<dbReference type="GO" id="GO:0006103">
    <property type="term" value="P:2-oxoglutarate metabolic process"/>
    <property type="evidence" value="ECO:0007669"/>
    <property type="project" value="TreeGrafter"/>
</dbReference>
<evidence type="ECO:0000256" key="13">
    <source>
        <dbReference type="RuleBase" id="RU003692"/>
    </source>
</evidence>
<comment type="subcellular location">
    <subcellularLocation>
        <location evidence="1">Nucleus</location>
    </subcellularLocation>
</comment>
<dbReference type="NCBIfam" id="TIGR01350">
    <property type="entry name" value="lipoamide_DH"/>
    <property type="match status" value="1"/>
</dbReference>
<evidence type="ECO:0000256" key="7">
    <source>
        <dbReference type="ARBA" id="ARBA00023002"/>
    </source>
</evidence>
<dbReference type="FunFam" id="3.50.50.60:FF:000025">
    <property type="entry name" value="Dihydrolipoyl dehydrogenase"/>
    <property type="match status" value="1"/>
</dbReference>
<dbReference type="GO" id="GO:0006270">
    <property type="term" value="P:DNA replication initiation"/>
    <property type="evidence" value="ECO:0007669"/>
    <property type="project" value="UniProtKB-ARBA"/>
</dbReference>
<gene>
    <name evidence="16" type="ORF">GT037_008663</name>
</gene>
<dbReference type="Gene3D" id="3.30.390.30">
    <property type="match status" value="1"/>
</dbReference>
<dbReference type="FunFam" id="1.10.10.1460:FF:000001">
    <property type="entry name" value="DNA replication regulator Sld2"/>
    <property type="match status" value="1"/>
</dbReference>
<feature type="compositionally biased region" description="Acidic residues" evidence="14">
    <location>
        <begin position="166"/>
        <end position="184"/>
    </location>
</feature>
<proteinExistence type="inferred from homology"/>
<protein>
    <recommendedName>
        <fullName evidence="13">Dihydrolipoyl dehydrogenase</fullName>
        <ecNumber evidence="13">1.8.1.4</ecNumber>
    </recommendedName>
</protein>
<dbReference type="GO" id="GO:0045333">
    <property type="term" value="P:cellular respiration"/>
    <property type="evidence" value="ECO:0007669"/>
    <property type="project" value="UniProtKB-ARBA"/>
</dbReference>
<dbReference type="PROSITE" id="PS00076">
    <property type="entry name" value="PYRIDINE_REDOX_1"/>
    <property type="match status" value="1"/>
</dbReference>
<dbReference type="RefSeq" id="XP_038783675.1">
    <property type="nucleotide sequence ID" value="XM_038933710.1"/>
</dbReference>
<feature type="compositionally biased region" description="Polar residues" evidence="14">
    <location>
        <begin position="1551"/>
        <end position="1566"/>
    </location>
</feature>
<dbReference type="Gene3D" id="1.25.40.180">
    <property type="match status" value="1"/>
</dbReference>
<keyword evidence="4 13" id="KW-0285">Flavoprotein</keyword>
<dbReference type="InterPro" id="IPR004099">
    <property type="entry name" value="Pyr_nucl-diS_OxRdtase_dimer"/>
</dbReference>
<dbReference type="GeneID" id="62206888"/>
<dbReference type="SUPFAM" id="SSF51905">
    <property type="entry name" value="FAD/NAD(P)-binding domain"/>
    <property type="match status" value="1"/>
</dbReference>
<accession>A0A8H7AZA0</accession>
<feature type="domain" description="MI" evidence="15">
    <location>
        <begin position="608"/>
        <end position="741"/>
    </location>
</feature>
<name>A0A8H7AZA0_9PLEO</name>
<dbReference type="Pfam" id="PF02852">
    <property type="entry name" value="Pyr_redox_dim"/>
    <property type="match status" value="1"/>
</dbReference>
<evidence type="ECO:0000313" key="16">
    <source>
        <dbReference type="EMBL" id="KAF7673340.1"/>
    </source>
</evidence>
<dbReference type="InterPro" id="IPR036188">
    <property type="entry name" value="FAD/NAD-bd_sf"/>
</dbReference>
<evidence type="ECO:0000256" key="6">
    <source>
        <dbReference type="ARBA" id="ARBA00022827"/>
    </source>
</evidence>
<comment type="function">
    <text evidence="12">Has a role in the initiation of DNA replication. Required at S-phase checkpoint.</text>
</comment>
<dbReference type="SUPFAM" id="SSF48371">
    <property type="entry name" value="ARM repeat"/>
    <property type="match status" value="1"/>
</dbReference>